<reference evidence="2 3" key="1">
    <citation type="submission" date="2018-11" db="EMBL/GenBank/DDBJ databases">
        <authorList>
            <consortium name="Pathogen Informatics"/>
        </authorList>
    </citation>
    <scope>NUCLEOTIDE SEQUENCE [LARGE SCALE GENOMIC DNA]</scope>
    <source>
        <strain evidence="2 3">NCTC10327</strain>
    </source>
</reference>
<accession>A0A1B9BCA4</accession>
<dbReference type="AlphaFoldDB" id="A0A1B9BCA4"/>
<evidence type="ECO:0000313" key="3">
    <source>
        <dbReference type="Proteomes" id="UP000269974"/>
    </source>
</evidence>
<dbReference type="SUPFAM" id="SSF55729">
    <property type="entry name" value="Acyl-CoA N-acyltransferases (Nat)"/>
    <property type="match status" value="2"/>
</dbReference>
<protein>
    <submittedName>
        <fullName evidence="2">GCN5-like N-acetyltransferase</fullName>
        <ecNumber evidence="2">2.3.1.-</ecNumber>
    </submittedName>
</protein>
<dbReference type="Proteomes" id="UP000269974">
    <property type="component" value="Unassembled WGS sequence"/>
</dbReference>
<organism evidence="2 3">
    <name type="scientific">Actinobaculum suis</name>
    <dbReference type="NCBI Taxonomy" id="1657"/>
    <lineage>
        <taxon>Bacteria</taxon>
        <taxon>Bacillati</taxon>
        <taxon>Actinomycetota</taxon>
        <taxon>Actinomycetes</taxon>
        <taxon>Actinomycetales</taxon>
        <taxon>Actinomycetaceae</taxon>
        <taxon>Actinobaculum</taxon>
    </lineage>
</organism>
<gene>
    <name evidence="2" type="primary">yjcF</name>
    <name evidence="2" type="ORF">NCTC10327_01370</name>
</gene>
<dbReference type="Gene3D" id="3.40.630.30">
    <property type="match status" value="2"/>
</dbReference>
<dbReference type="Pfam" id="PF13673">
    <property type="entry name" value="Acetyltransf_10"/>
    <property type="match status" value="1"/>
</dbReference>
<sequence>MQIGAETGMQAGQRAEILRRAREIRQQVFIAEQGVSPEEEWDSADHDERTIHLVVTDPIKGHDAGTARVLPPDEFLNRAQLQEYWVGLPGVGKNPASVPIVTVPAANFDATWCPRSSTLPATKADAIPSTRSYPQGSGVQASGAQSYPQVSGAQPPTRVLVSESDVQVQLIQAEVATLVPVVHIGRVATCAHARGQGIGRRVMEAAEAAAVATWDLGDGILIELSAQTRALGFYEKLGYVAVPGQEYLDAGIPHRTARKYLRG</sequence>
<keyword evidence="2" id="KW-0808">Transferase</keyword>
<keyword evidence="2" id="KW-0012">Acyltransferase</keyword>
<dbReference type="InterPro" id="IPR000182">
    <property type="entry name" value="GNAT_dom"/>
</dbReference>
<feature type="region of interest" description="Disordered" evidence="1">
    <location>
        <begin position="126"/>
        <end position="156"/>
    </location>
</feature>
<name>A0A1B9BCA4_9ACTO</name>
<dbReference type="RefSeq" id="WP_065415161.1">
    <property type="nucleotide sequence ID" value="NZ_MASX01000048.1"/>
</dbReference>
<dbReference type="EMBL" id="UYIO01000001">
    <property type="protein sequence ID" value="VDG76732.1"/>
    <property type="molecule type" value="Genomic_DNA"/>
</dbReference>
<dbReference type="EC" id="2.3.1.-" evidence="2"/>
<dbReference type="InterPro" id="IPR016181">
    <property type="entry name" value="Acyl_CoA_acyltransferase"/>
</dbReference>
<dbReference type="PROSITE" id="PS51186">
    <property type="entry name" value="GNAT"/>
    <property type="match status" value="1"/>
</dbReference>
<evidence type="ECO:0000256" key="1">
    <source>
        <dbReference type="SAM" id="MobiDB-lite"/>
    </source>
</evidence>
<proteinExistence type="predicted"/>
<dbReference type="GO" id="GO:0016747">
    <property type="term" value="F:acyltransferase activity, transferring groups other than amino-acyl groups"/>
    <property type="evidence" value="ECO:0007669"/>
    <property type="project" value="InterPro"/>
</dbReference>
<feature type="compositionally biased region" description="Polar residues" evidence="1">
    <location>
        <begin position="129"/>
        <end position="154"/>
    </location>
</feature>
<comment type="caution">
    <text evidence="2">The sequence shown here is derived from an EMBL/GenBank/DDBJ whole genome shotgun (WGS) entry which is preliminary data.</text>
</comment>
<evidence type="ECO:0000313" key="2">
    <source>
        <dbReference type="EMBL" id="VDG76732.1"/>
    </source>
</evidence>